<dbReference type="RefSeq" id="WP_119784055.1">
    <property type="nucleotide sequence ID" value="NZ_QYUQ01000002.1"/>
</dbReference>
<evidence type="ECO:0000313" key="3">
    <source>
        <dbReference type="EMBL" id="RJG00600.1"/>
    </source>
</evidence>
<keyword evidence="1" id="KW-0812">Transmembrane</keyword>
<dbReference type="Gene3D" id="3.90.320.10">
    <property type="match status" value="1"/>
</dbReference>
<sequence>MTVSGWSLLGLAAIVLLLILRWIGRTCRVATERAWLPQDLRDAELAYAEQRFRAKVPVALGARVDRAYRHLNGVMVLVELKARHANRVYFSDVVELSAQRYALESHTGEPVARQAYVLVQQAGQLQKVPHRVTLLAHDEVVALVKRREAILIGMVEPQYSRWPKLCRQCAFRQQCKSPSVNQRKN</sequence>
<dbReference type="OrthoDB" id="8910728at2"/>
<dbReference type="Pfam" id="PF12705">
    <property type="entry name" value="PDDEXK_1"/>
    <property type="match status" value="1"/>
</dbReference>
<comment type="caution">
    <text evidence="3">The sequence shown here is derived from an EMBL/GenBank/DDBJ whole genome shotgun (WGS) entry which is preliminary data.</text>
</comment>
<reference evidence="4" key="1">
    <citation type="submission" date="2018-09" db="EMBL/GenBank/DDBJ databases">
        <authorList>
            <person name="Zhu H."/>
        </authorList>
    </citation>
    <scope>NUCLEOTIDE SEQUENCE [LARGE SCALE GENOMIC DNA]</scope>
    <source>
        <strain evidence="4">K1S02-23</strain>
    </source>
</reference>
<organism evidence="3 4">
    <name type="scientific">Noviherbaspirillum sedimenti</name>
    <dbReference type="NCBI Taxonomy" id="2320865"/>
    <lineage>
        <taxon>Bacteria</taxon>
        <taxon>Pseudomonadati</taxon>
        <taxon>Pseudomonadota</taxon>
        <taxon>Betaproteobacteria</taxon>
        <taxon>Burkholderiales</taxon>
        <taxon>Oxalobacteraceae</taxon>
        <taxon>Noviherbaspirillum</taxon>
    </lineage>
</organism>
<dbReference type="InterPro" id="IPR011604">
    <property type="entry name" value="PDDEXK-like_dom_sf"/>
</dbReference>
<evidence type="ECO:0000256" key="1">
    <source>
        <dbReference type="SAM" id="Phobius"/>
    </source>
</evidence>
<accession>A0A3A3GI75</accession>
<proteinExistence type="predicted"/>
<evidence type="ECO:0000259" key="2">
    <source>
        <dbReference type="Pfam" id="PF12705"/>
    </source>
</evidence>
<keyword evidence="1" id="KW-0472">Membrane</keyword>
<keyword evidence="1" id="KW-1133">Transmembrane helix</keyword>
<feature type="domain" description="PD-(D/E)XK endonuclease-like" evidence="2">
    <location>
        <begin position="32"/>
        <end position="176"/>
    </location>
</feature>
<keyword evidence="4" id="KW-1185">Reference proteome</keyword>
<name>A0A3A3GI75_9BURK</name>
<dbReference type="AlphaFoldDB" id="A0A3A3GI75"/>
<evidence type="ECO:0000313" key="4">
    <source>
        <dbReference type="Proteomes" id="UP000266327"/>
    </source>
</evidence>
<dbReference type="EMBL" id="QYUQ01000002">
    <property type="protein sequence ID" value="RJG00600.1"/>
    <property type="molecule type" value="Genomic_DNA"/>
</dbReference>
<protein>
    <recommendedName>
        <fullName evidence="2">PD-(D/E)XK endonuclease-like domain-containing protein</fullName>
    </recommendedName>
</protein>
<gene>
    <name evidence="3" type="ORF">D3878_02590</name>
</gene>
<feature type="transmembrane region" description="Helical" evidence="1">
    <location>
        <begin position="6"/>
        <end position="23"/>
    </location>
</feature>
<dbReference type="InterPro" id="IPR038726">
    <property type="entry name" value="PDDEXK_AddAB-type"/>
</dbReference>
<dbReference type="Proteomes" id="UP000266327">
    <property type="component" value="Unassembled WGS sequence"/>
</dbReference>